<dbReference type="SMART" id="SM00900">
    <property type="entry name" value="FMN_bind"/>
    <property type="match status" value="1"/>
</dbReference>
<evidence type="ECO:0000256" key="2">
    <source>
        <dbReference type="ARBA" id="ARBA00022553"/>
    </source>
</evidence>
<comment type="similarity">
    <text evidence="6">Belongs to the RnfG family.</text>
</comment>
<evidence type="ECO:0000256" key="7">
    <source>
        <dbReference type="SAM" id="Phobius"/>
    </source>
</evidence>
<dbReference type="GO" id="GO:0042717">
    <property type="term" value="C:plasma membrane-derived chromatophore membrane"/>
    <property type="evidence" value="ECO:0007669"/>
    <property type="project" value="UniProtKB-SubCell"/>
</dbReference>
<organism evidence="9 10">
    <name type="scientific">Cereibacter sphaeroides</name>
    <name type="common">Rhodobacter sphaeroides</name>
    <dbReference type="NCBI Taxonomy" id="1063"/>
    <lineage>
        <taxon>Bacteria</taxon>
        <taxon>Pseudomonadati</taxon>
        <taxon>Pseudomonadota</taxon>
        <taxon>Alphaproteobacteria</taxon>
        <taxon>Rhodobacterales</taxon>
        <taxon>Paracoccaceae</taxon>
        <taxon>Cereibacter</taxon>
    </lineage>
</organism>
<dbReference type="GO" id="GO:0009399">
    <property type="term" value="P:nitrogen fixation"/>
    <property type="evidence" value="ECO:0007669"/>
    <property type="project" value="UniProtKB-UniRule"/>
</dbReference>
<protein>
    <recommendedName>
        <fullName evidence="6">Ion-translocating oxidoreductase complex subunit G</fullName>
        <ecNumber evidence="6">7.-.-.-</ecNumber>
    </recommendedName>
    <alternativeName>
        <fullName evidence="6">Rnf electron transport complex subunit G</fullName>
    </alternativeName>
</protein>
<keyword evidence="2 6" id="KW-0597">Phosphoprotein</keyword>
<dbReference type="HAMAP" id="MF_00479">
    <property type="entry name" value="RsxG_RnfG"/>
    <property type="match status" value="1"/>
</dbReference>
<keyword evidence="3 6" id="KW-0285">Flavoprotein</keyword>
<dbReference type="InterPro" id="IPR010209">
    <property type="entry name" value="Ion_transpt_RnfG/RsxG"/>
</dbReference>
<dbReference type="Pfam" id="PF04205">
    <property type="entry name" value="FMN_bind"/>
    <property type="match status" value="1"/>
</dbReference>
<dbReference type="PANTHER" id="PTHR36118">
    <property type="entry name" value="ION-TRANSLOCATING OXIDOREDUCTASE COMPLEX SUBUNIT G"/>
    <property type="match status" value="1"/>
</dbReference>
<accession>A0AAX1UQU1</accession>
<evidence type="ECO:0000256" key="4">
    <source>
        <dbReference type="ARBA" id="ARBA00022643"/>
    </source>
</evidence>
<dbReference type="GO" id="GO:0009055">
    <property type="term" value="F:electron transfer activity"/>
    <property type="evidence" value="ECO:0007669"/>
    <property type="project" value="InterPro"/>
</dbReference>
<feature type="modified residue" description="FMN phosphoryl threonine" evidence="6">
    <location>
        <position position="187"/>
    </location>
</feature>
<dbReference type="GO" id="GO:0010181">
    <property type="term" value="F:FMN binding"/>
    <property type="evidence" value="ECO:0007669"/>
    <property type="project" value="InterPro"/>
</dbReference>
<dbReference type="AlphaFoldDB" id="A0AAX1UQU1"/>
<gene>
    <name evidence="9" type="primary">rsxG</name>
    <name evidence="6" type="synonym">rnfG</name>
    <name evidence="9" type="ORF">D1114_00200</name>
</gene>
<evidence type="ECO:0000256" key="3">
    <source>
        <dbReference type="ARBA" id="ARBA00022630"/>
    </source>
</evidence>
<feature type="domain" description="FMN-binding" evidence="8">
    <location>
        <begin position="112"/>
        <end position="204"/>
    </location>
</feature>
<dbReference type="NCBIfam" id="NF002519">
    <property type="entry name" value="PRK01908.1"/>
    <property type="match status" value="1"/>
</dbReference>
<dbReference type="Proteomes" id="UP000266305">
    <property type="component" value="Unassembled WGS sequence"/>
</dbReference>
<dbReference type="EC" id="7.-.-.-" evidence="6"/>
<keyword evidence="5 6" id="KW-0249">Electron transport</keyword>
<dbReference type="GO" id="GO:0022900">
    <property type="term" value="P:electron transport chain"/>
    <property type="evidence" value="ECO:0007669"/>
    <property type="project" value="UniProtKB-UniRule"/>
</dbReference>
<comment type="subunit">
    <text evidence="6">The complex is composed of six subunits: RnfA, RnfB, RnfC, RnfD, RnfE and RnfG.</text>
</comment>
<keyword evidence="4 6" id="KW-0288">FMN</keyword>
<evidence type="ECO:0000256" key="5">
    <source>
        <dbReference type="ARBA" id="ARBA00022982"/>
    </source>
</evidence>
<keyword evidence="6" id="KW-0535">Nitrogen fixation</keyword>
<keyword evidence="6 7" id="KW-0812">Transmembrane</keyword>
<dbReference type="RefSeq" id="WP_118998964.1">
    <property type="nucleotide sequence ID" value="NZ_QWGP01000001.1"/>
</dbReference>
<comment type="caution">
    <text evidence="9">The sequence shown here is derived from an EMBL/GenBank/DDBJ whole genome shotgun (WGS) entry which is preliminary data.</text>
</comment>
<feature type="transmembrane region" description="Helical" evidence="7">
    <location>
        <begin position="22"/>
        <end position="43"/>
    </location>
</feature>
<evidence type="ECO:0000259" key="8">
    <source>
        <dbReference type="SMART" id="SM00900"/>
    </source>
</evidence>
<dbReference type="GO" id="GO:0005886">
    <property type="term" value="C:plasma membrane"/>
    <property type="evidence" value="ECO:0007669"/>
    <property type="project" value="InterPro"/>
</dbReference>
<evidence type="ECO:0000256" key="6">
    <source>
        <dbReference type="HAMAP-Rule" id="MF_00479"/>
    </source>
</evidence>
<dbReference type="PANTHER" id="PTHR36118:SF1">
    <property type="entry name" value="ION-TRANSLOCATING OXIDOREDUCTASE COMPLEX SUBUNIT G"/>
    <property type="match status" value="1"/>
</dbReference>
<keyword evidence="6 7" id="KW-1133">Transmembrane helix</keyword>
<dbReference type="InterPro" id="IPR007329">
    <property type="entry name" value="FMN-bd"/>
</dbReference>
<dbReference type="NCBIfam" id="TIGR01947">
    <property type="entry name" value="rnfG"/>
    <property type="match status" value="1"/>
</dbReference>
<evidence type="ECO:0000256" key="1">
    <source>
        <dbReference type="ARBA" id="ARBA00022448"/>
    </source>
</evidence>
<evidence type="ECO:0000313" key="10">
    <source>
        <dbReference type="Proteomes" id="UP000266305"/>
    </source>
</evidence>
<keyword evidence="6" id="KW-1278">Translocase</keyword>
<proteinExistence type="inferred from homology"/>
<dbReference type="EMBL" id="QWGP01000001">
    <property type="protein sequence ID" value="RHZ98547.1"/>
    <property type="molecule type" value="Genomic_DNA"/>
</dbReference>
<keyword evidence="6 7" id="KW-0472">Membrane</keyword>
<comment type="subcellular location">
    <subcellularLocation>
        <location evidence="6">Cellular chromatophore membrane</location>
        <topology evidence="6">Single-pass membrane protein</topology>
    </subcellularLocation>
</comment>
<comment type="cofactor">
    <cofactor evidence="6">
        <name>FMN</name>
        <dbReference type="ChEBI" id="CHEBI:58210"/>
    </cofactor>
</comment>
<comment type="function">
    <text evidence="6">Part of a membrane-bound complex that couples electron transfer with translocation of ions across the membrane.</text>
</comment>
<sequence length="219" mass="22848">MTDDTAAPPPRGPARDWKSSPLVSGLLLGLFSLVSALMLALASDATRGPIAARSAEDLLSSLAQVLPEALHDNDPTADIRTLSDADEGAVRVYVAARAGAVTAVTFELTGYGYGGAIRVLMAVAADGTILGARVLSHTETPGLGDKIEIGKDDWIEGFAGRSLTDPGPAGWKVRRDGGVFDQFSGATITPRAVVGTIHRGLTLFDRHRAELLAPLPPRS</sequence>
<reference evidence="9 10" key="1">
    <citation type="submission" date="2018-08" db="EMBL/GenBank/DDBJ databases">
        <title>Draft genome sequence of Rhodobacter sphaeroides FY.</title>
        <authorList>
            <person name="Rayyan A."/>
            <person name="Meyer T.E."/>
            <person name="Kyndt J.A."/>
        </authorList>
    </citation>
    <scope>NUCLEOTIDE SEQUENCE [LARGE SCALE GENOMIC DNA]</scope>
    <source>
        <strain evidence="9 10">FY</strain>
    </source>
</reference>
<keyword evidence="1 6" id="KW-0813">Transport</keyword>
<dbReference type="PIRSF" id="PIRSF006091">
    <property type="entry name" value="E_trnsport_RnfG"/>
    <property type="match status" value="1"/>
</dbReference>
<evidence type="ECO:0000313" key="9">
    <source>
        <dbReference type="EMBL" id="RHZ98547.1"/>
    </source>
</evidence>
<name>A0AAX1UQU1_CERSP</name>